<feature type="region of interest" description="Disordered" evidence="1">
    <location>
        <begin position="201"/>
        <end position="451"/>
    </location>
</feature>
<proteinExistence type="predicted"/>
<name>A0A2G8S9G6_9APHY</name>
<comment type="caution">
    <text evidence="3">The sequence shown here is derived from an EMBL/GenBank/DDBJ whole genome shotgun (WGS) entry which is preliminary data.</text>
</comment>
<feature type="compositionally biased region" description="Basic and acidic residues" evidence="1">
    <location>
        <begin position="405"/>
        <end position="428"/>
    </location>
</feature>
<dbReference type="AlphaFoldDB" id="A0A2G8S9G6"/>
<protein>
    <submittedName>
        <fullName evidence="3">Uncharacterized protein</fullName>
    </submittedName>
</protein>
<evidence type="ECO:0000313" key="3">
    <source>
        <dbReference type="EMBL" id="PIL30218.1"/>
    </source>
</evidence>
<feature type="transmembrane region" description="Helical" evidence="2">
    <location>
        <begin position="175"/>
        <end position="194"/>
    </location>
</feature>
<feature type="compositionally biased region" description="Low complexity" evidence="1">
    <location>
        <begin position="285"/>
        <end position="305"/>
    </location>
</feature>
<dbReference type="OrthoDB" id="2803776at2759"/>
<reference evidence="3 4" key="1">
    <citation type="journal article" date="2015" name="Sci. Rep.">
        <title>Chromosome-level genome map provides insights into diverse defense mechanisms in the medicinal fungus Ganoderma sinense.</title>
        <authorList>
            <person name="Zhu Y."/>
            <person name="Xu J."/>
            <person name="Sun C."/>
            <person name="Zhou S."/>
            <person name="Xu H."/>
            <person name="Nelson D.R."/>
            <person name="Qian J."/>
            <person name="Song J."/>
            <person name="Luo H."/>
            <person name="Xiang L."/>
            <person name="Li Y."/>
            <person name="Xu Z."/>
            <person name="Ji A."/>
            <person name="Wang L."/>
            <person name="Lu S."/>
            <person name="Hayward A."/>
            <person name="Sun W."/>
            <person name="Li X."/>
            <person name="Schwartz D.C."/>
            <person name="Wang Y."/>
            <person name="Chen S."/>
        </authorList>
    </citation>
    <scope>NUCLEOTIDE SEQUENCE [LARGE SCALE GENOMIC DNA]</scope>
    <source>
        <strain evidence="3 4">ZZ0214-1</strain>
    </source>
</reference>
<accession>A0A2G8S9G6</accession>
<keyword evidence="2" id="KW-1133">Transmembrane helix</keyword>
<organism evidence="3 4">
    <name type="scientific">Ganoderma sinense ZZ0214-1</name>
    <dbReference type="NCBI Taxonomy" id="1077348"/>
    <lineage>
        <taxon>Eukaryota</taxon>
        <taxon>Fungi</taxon>
        <taxon>Dikarya</taxon>
        <taxon>Basidiomycota</taxon>
        <taxon>Agaricomycotina</taxon>
        <taxon>Agaricomycetes</taxon>
        <taxon>Polyporales</taxon>
        <taxon>Polyporaceae</taxon>
        <taxon>Ganoderma</taxon>
    </lineage>
</organism>
<evidence type="ECO:0000256" key="1">
    <source>
        <dbReference type="SAM" id="MobiDB-lite"/>
    </source>
</evidence>
<dbReference type="EMBL" id="AYKW01000016">
    <property type="protein sequence ID" value="PIL30218.1"/>
    <property type="molecule type" value="Genomic_DNA"/>
</dbReference>
<keyword evidence="2" id="KW-0812">Transmembrane</keyword>
<dbReference type="Proteomes" id="UP000230002">
    <property type="component" value="Unassembled WGS sequence"/>
</dbReference>
<feature type="compositionally biased region" description="Pro residues" evidence="1">
    <location>
        <begin position="316"/>
        <end position="335"/>
    </location>
</feature>
<evidence type="ECO:0000313" key="4">
    <source>
        <dbReference type="Proteomes" id="UP000230002"/>
    </source>
</evidence>
<feature type="compositionally biased region" description="Polar residues" evidence="1">
    <location>
        <begin position="273"/>
        <end position="284"/>
    </location>
</feature>
<keyword evidence="4" id="KW-1185">Reference proteome</keyword>
<evidence type="ECO:0000256" key="2">
    <source>
        <dbReference type="SAM" id="Phobius"/>
    </source>
</evidence>
<dbReference type="STRING" id="1077348.A0A2G8S9G6"/>
<gene>
    <name evidence="3" type="ORF">GSI_07796</name>
</gene>
<sequence>MGTFSLNHPSSLTECVPTNITWTGGAAPYSLQINWGASSTTIRQFNNILDTNFVWDTDVAAGTPVSFQVLDARTVQVALDPIVVGVGPNSTCVQDGILLPPSASLSATPISIPSSYTYTRLITSSGSLIPSTVVLPTPSFVTTTSRIPLASATSPVWYTDRQTATQRVSLNGASTAGLVVGLVSLLTFAVWLWSRYQQSRARKRSNDAEQQDRAGGGDKFEAGIALWGDDDSTTTSEDQPEDVPTPNPSNEIPSVPSEDQAPIPPPTAPVFFSPTQSDTGTLSDTGAARLSSSTASGSTSTAPPSYRTRRSSVYAAPPPLPPPAYTPANLPPPPLAFRMPRRARRGWLPTSSKLAPASGQENASASPSVGVSESASVRPLPGATGSTTENGAEGTGMDAGVGEMLVERSFSDSKREPPGESARGERLTFADTADSGVSETGATIRSAGRED</sequence>
<keyword evidence="2" id="KW-0472">Membrane</keyword>
<feature type="compositionally biased region" description="Basic and acidic residues" evidence="1">
    <location>
        <begin position="204"/>
        <end position="221"/>
    </location>
</feature>
<feature type="compositionally biased region" description="Polar residues" evidence="1">
    <location>
        <begin position="349"/>
        <end position="375"/>
    </location>
</feature>